<sequence>MGAWHLLDAGPRRSFRDDLECDDLEWERGKAWAFHQAMGLVWYYVDSNPAMSRMGQRTLKRLMADTPPA</sequence>
<dbReference type="EMBL" id="FOKG01000016">
    <property type="protein sequence ID" value="SFB52797.1"/>
    <property type="molecule type" value="Genomic_DNA"/>
</dbReference>
<protein>
    <submittedName>
        <fullName evidence="1">Uncharacterized protein</fullName>
    </submittedName>
</protein>
<name>A0A1I1BRL4_9PSEU</name>
<dbReference type="Proteomes" id="UP000243799">
    <property type="component" value="Unassembled WGS sequence"/>
</dbReference>
<keyword evidence="2" id="KW-1185">Reference proteome</keyword>
<dbReference type="STRING" id="490629.SAMN05216266_11689"/>
<gene>
    <name evidence="1" type="ORF">SAMN05216266_11689</name>
</gene>
<evidence type="ECO:0000313" key="2">
    <source>
        <dbReference type="Proteomes" id="UP000243799"/>
    </source>
</evidence>
<proteinExistence type="predicted"/>
<evidence type="ECO:0000313" key="1">
    <source>
        <dbReference type="EMBL" id="SFB52797.1"/>
    </source>
</evidence>
<dbReference type="AlphaFoldDB" id="A0A1I1BRL4"/>
<organism evidence="1 2">
    <name type="scientific">Amycolatopsis marina</name>
    <dbReference type="NCBI Taxonomy" id="490629"/>
    <lineage>
        <taxon>Bacteria</taxon>
        <taxon>Bacillati</taxon>
        <taxon>Actinomycetota</taxon>
        <taxon>Actinomycetes</taxon>
        <taxon>Pseudonocardiales</taxon>
        <taxon>Pseudonocardiaceae</taxon>
        <taxon>Amycolatopsis</taxon>
    </lineage>
</organism>
<accession>A0A1I1BRL4</accession>
<reference evidence="2" key="1">
    <citation type="submission" date="2016-10" db="EMBL/GenBank/DDBJ databases">
        <authorList>
            <person name="Varghese N."/>
            <person name="Submissions S."/>
        </authorList>
    </citation>
    <scope>NUCLEOTIDE SEQUENCE [LARGE SCALE GENOMIC DNA]</scope>
    <source>
        <strain evidence="2">CGMCC 4.3568</strain>
    </source>
</reference>
<dbReference type="RefSeq" id="WP_245788608.1">
    <property type="nucleotide sequence ID" value="NZ_FOKG01000016.1"/>
</dbReference>